<evidence type="ECO:0000313" key="2">
    <source>
        <dbReference type="EMBL" id="OQS01951.1"/>
    </source>
</evidence>
<dbReference type="SUPFAM" id="SSF50978">
    <property type="entry name" value="WD40 repeat-like"/>
    <property type="match status" value="1"/>
</dbReference>
<dbReference type="AlphaFoldDB" id="A0A1V9ZVF4"/>
<evidence type="ECO:0000313" key="3">
    <source>
        <dbReference type="Proteomes" id="UP000243217"/>
    </source>
</evidence>
<sequence>MEPHNRPELNADFLTDDLWGTVFNEPLPGQQRNQGTTENEWDSIDGGLHESSNASFSTSPSTQSGPITLPIHPNGGSLSKPVFRHDGLLVVGTEASGSFNDNHRLFLTNFRSNGFDSVFLPLTHAVRDILWIQPNTIAIAIAKDLQVMSVGQTIADCQLHAPLTMIHSDIIRELAVSPLDPRHILSGGFDETVCMTDLEALDVLLKFDARDVVSSLRWLPDHGILCILLCHFGNVVETQNHISWTTDGGNFSIADIRVKSASGQLSVDCSSLFRFDVTGGLFSHEYTSSCNHVALAYENGYIAFLDTRMLSTRSPCYMMCSSPLRTIGEIRKSLCGDYVLFGIGGFAVADLGHITNPATHFNIDFNTIPMETRKTSGDFAADNVNLLAVSDSVGLVSVYDMQHLRRTDQSTFTL</sequence>
<dbReference type="InterPro" id="IPR036322">
    <property type="entry name" value="WD40_repeat_dom_sf"/>
</dbReference>
<evidence type="ECO:0000256" key="1">
    <source>
        <dbReference type="SAM" id="MobiDB-lite"/>
    </source>
</evidence>
<gene>
    <name evidence="2" type="ORF">THRCLA_05625</name>
</gene>
<name>A0A1V9ZVF4_9STRA</name>
<comment type="caution">
    <text evidence="2">The sequence shown here is derived from an EMBL/GenBank/DDBJ whole genome shotgun (WGS) entry which is preliminary data.</text>
</comment>
<proteinExistence type="predicted"/>
<dbReference type="Proteomes" id="UP000243217">
    <property type="component" value="Unassembled WGS sequence"/>
</dbReference>
<feature type="region of interest" description="Disordered" evidence="1">
    <location>
        <begin position="21"/>
        <end position="71"/>
    </location>
</feature>
<feature type="compositionally biased region" description="Low complexity" evidence="1">
    <location>
        <begin position="51"/>
        <end position="64"/>
    </location>
</feature>
<organism evidence="2 3">
    <name type="scientific">Thraustotheca clavata</name>
    <dbReference type="NCBI Taxonomy" id="74557"/>
    <lineage>
        <taxon>Eukaryota</taxon>
        <taxon>Sar</taxon>
        <taxon>Stramenopiles</taxon>
        <taxon>Oomycota</taxon>
        <taxon>Saprolegniomycetes</taxon>
        <taxon>Saprolegniales</taxon>
        <taxon>Achlyaceae</taxon>
        <taxon>Thraustotheca</taxon>
    </lineage>
</organism>
<accession>A0A1V9ZVF4</accession>
<dbReference type="Gene3D" id="2.130.10.10">
    <property type="entry name" value="YVTN repeat-like/Quinoprotein amine dehydrogenase"/>
    <property type="match status" value="1"/>
</dbReference>
<dbReference type="InterPro" id="IPR015943">
    <property type="entry name" value="WD40/YVTN_repeat-like_dom_sf"/>
</dbReference>
<keyword evidence="3" id="KW-1185">Reference proteome</keyword>
<dbReference type="OrthoDB" id="167133at2759"/>
<dbReference type="EMBL" id="JNBS01001324">
    <property type="protein sequence ID" value="OQS01951.1"/>
    <property type="molecule type" value="Genomic_DNA"/>
</dbReference>
<protein>
    <submittedName>
        <fullName evidence="2">Uncharacterized protein</fullName>
    </submittedName>
</protein>
<reference evidence="2 3" key="1">
    <citation type="journal article" date="2014" name="Genome Biol. Evol.">
        <title>The secreted proteins of Achlya hypogyna and Thraustotheca clavata identify the ancestral oomycete secretome and reveal gene acquisitions by horizontal gene transfer.</title>
        <authorList>
            <person name="Misner I."/>
            <person name="Blouin N."/>
            <person name="Leonard G."/>
            <person name="Richards T.A."/>
            <person name="Lane C.E."/>
        </authorList>
    </citation>
    <scope>NUCLEOTIDE SEQUENCE [LARGE SCALE GENOMIC DNA]</scope>
    <source>
        <strain evidence="2 3">ATCC 34112</strain>
    </source>
</reference>